<evidence type="ECO:0000256" key="1">
    <source>
        <dbReference type="ARBA" id="ARBA00023123"/>
    </source>
</evidence>
<dbReference type="Pfam" id="PF00266">
    <property type="entry name" value="Aminotran_5"/>
    <property type="match status" value="1"/>
</dbReference>
<dbReference type="InterPro" id="IPR038185">
    <property type="entry name" value="MyTH4_dom_sf"/>
</dbReference>
<dbReference type="EMBL" id="CAMXCT020001456">
    <property type="protein sequence ID" value="CAL1143647.1"/>
    <property type="molecule type" value="Genomic_DNA"/>
</dbReference>
<dbReference type="PRINTS" id="PR00700">
    <property type="entry name" value="PRTYPHPHTASE"/>
</dbReference>
<dbReference type="Gene3D" id="3.90.190.10">
    <property type="entry name" value="Protein tyrosine phosphatase superfamily"/>
    <property type="match status" value="1"/>
</dbReference>
<feature type="domain" description="Myosin motor" evidence="8">
    <location>
        <begin position="1"/>
        <end position="789"/>
    </location>
</feature>
<dbReference type="SMART" id="SM00194">
    <property type="entry name" value="PTPc"/>
    <property type="match status" value="1"/>
</dbReference>
<evidence type="ECO:0000256" key="4">
    <source>
        <dbReference type="SAM" id="MobiDB-lite"/>
    </source>
</evidence>
<dbReference type="OrthoDB" id="10264306at2759"/>
<dbReference type="CDD" id="cd00047">
    <property type="entry name" value="PTPc"/>
    <property type="match status" value="1"/>
</dbReference>
<dbReference type="Gene3D" id="1.20.58.530">
    <property type="match status" value="1"/>
</dbReference>
<dbReference type="EMBL" id="CAMXCT010001456">
    <property type="protein sequence ID" value="CAI3990272.1"/>
    <property type="molecule type" value="Genomic_DNA"/>
</dbReference>
<name>A0A9P1CDK3_9DINO</name>
<evidence type="ECO:0000259" key="8">
    <source>
        <dbReference type="PROSITE" id="PS51456"/>
    </source>
</evidence>
<proteinExistence type="inferred from homology"/>
<evidence type="ECO:0000259" key="6">
    <source>
        <dbReference type="PROSITE" id="PS50056"/>
    </source>
</evidence>
<evidence type="ECO:0000313" key="11">
    <source>
        <dbReference type="Proteomes" id="UP001152797"/>
    </source>
</evidence>
<dbReference type="Gene3D" id="3.40.640.10">
    <property type="entry name" value="Type I PLP-dependent aspartate aminotransferase-like (Major domain)"/>
    <property type="match status" value="1"/>
</dbReference>
<keyword evidence="11" id="KW-1185">Reference proteome</keyword>
<dbReference type="InterPro" id="IPR027417">
    <property type="entry name" value="P-loop_NTPase"/>
</dbReference>
<dbReference type="Gene3D" id="3.40.850.10">
    <property type="entry name" value="Kinesin motor domain"/>
    <property type="match status" value="1"/>
</dbReference>
<dbReference type="InterPro" id="IPR036961">
    <property type="entry name" value="Kinesin_motor_dom_sf"/>
</dbReference>
<feature type="non-terminal residue" evidence="9">
    <location>
        <position position="2103"/>
    </location>
</feature>
<feature type="domain" description="Tyrosine-protein phosphatase" evidence="5">
    <location>
        <begin position="1519"/>
        <end position="1763"/>
    </location>
</feature>
<dbReference type="GO" id="GO:0004725">
    <property type="term" value="F:protein tyrosine phosphatase activity"/>
    <property type="evidence" value="ECO:0007669"/>
    <property type="project" value="InterPro"/>
</dbReference>
<dbReference type="InterPro" id="IPR015424">
    <property type="entry name" value="PyrdxlP-dep_Trfase"/>
</dbReference>
<dbReference type="InterPro" id="IPR015421">
    <property type="entry name" value="PyrdxlP-dep_Trfase_major"/>
</dbReference>
<dbReference type="PANTHER" id="PTHR46049">
    <property type="entry name" value="AGAP003327-PA"/>
    <property type="match status" value="1"/>
</dbReference>
<dbReference type="InterPro" id="IPR000387">
    <property type="entry name" value="Tyr_Pase_dom"/>
</dbReference>
<dbReference type="SUPFAM" id="SSF52540">
    <property type="entry name" value="P-loop containing nucleoside triphosphate hydrolases"/>
    <property type="match status" value="2"/>
</dbReference>
<gene>
    <name evidence="9" type="ORF">C1SCF055_LOCUS17273</name>
</gene>
<dbReference type="PROSITE" id="PS51456">
    <property type="entry name" value="MYOSIN_MOTOR"/>
    <property type="match status" value="1"/>
</dbReference>
<dbReference type="Pfam" id="PF00063">
    <property type="entry name" value="Myosin_head"/>
    <property type="match status" value="2"/>
</dbReference>
<feature type="domain" description="MyTH4" evidence="7">
    <location>
        <begin position="1169"/>
        <end position="1381"/>
    </location>
</feature>
<dbReference type="InterPro" id="IPR000242">
    <property type="entry name" value="PTP_cat"/>
</dbReference>
<dbReference type="SMART" id="SM00242">
    <property type="entry name" value="MYSc"/>
    <property type="match status" value="1"/>
</dbReference>
<evidence type="ECO:0000256" key="2">
    <source>
        <dbReference type="ARBA" id="ARBA00023175"/>
    </source>
</evidence>
<feature type="region of interest" description="Disordered" evidence="4">
    <location>
        <begin position="998"/>
        <end position="1029"/>
    </location>
</feature>
<keyword evidence="2" id="KW-0505">Motor protein</keyword>
<dbReference type="Gene3D" id="1.25.40.530">
    <property type="entry name" value="MyTH4 domain"/>
    <property type="match status" value="1"/>
</dbReference>
<dbReference type="PANTHER" id="PTHR46049:SF5">
    <property type="entry name" value="PLECKSTRIN HOMOLOGY DOMAIN-CONTAINING FAMILY H MEMBER 3"/>
    <property type="match status" value="1"/>
</dbReference>
<dbReference type="Gene3D" id="1.20.5.4820">
    <property type="match status" value="1"/>
</dbReference>
<keyword evidence="3" id="KW-0009">Actin-binding</keyword>
<dbReference type="PROSITE" id="PS51016">
    <property type="entry name" value="MYTH4"/>
    <property type="match status" value="1"/>
</dbReference>
<feature type="region of interest" description="Disordered" evidence="4">
    <location>
        <begin position="1417"/>
        <end position="1446"/>
    </location>
</feature>
<keyword evidence="1 3" id="KW-0518">Myosin</keyword>
<dbReference type="InterPro" id="IPR015422">
    <property type="entry name" value="PyrdxlP-dep_Trfase_small"/>
</dbReference>
<dbReference type="GO" id="GO:0005524">
    <property type="term" value="F:ATP binding"/>
    <property type="evidence" value="ECO:0007669"/>
    <property type="project" value="InterPro"/>
</dbReference>
<evidence type="ECO:0000259" key="5">
    <source>
        <dbReference type="PROSITE" id="PS50055"/>
    </source>
</evidence>
<protein>
    <submittedName>
        <fullName evidence="10">Molybdenum cofactor sulfurase (MCS) (MOS) (MoCo sulfurase) (Molybdenum cofactor sulfurtransferase)</fullName>
    </submittedName>
</protein>
<dbReference type="InterPro" id="IPR051724">
    <property type="entry name" value="Actin_motor_Myosin"/>
</dbReference>
<dbReference type="GO" id="GO:0016459">
    <property type="term" value="C:myosin complex"/>
    <property type="evidence" value="ECO:0007669"/>
    <property type="project" value="UniProtKB-KW"/>
</dbReference>
<evidence type="ECO:0000256" key="3">
    <source>
        <dbReference type="PROSITE-ProRule" id="PRU00782"/>
    </source>
</evidence>
<feature type="region of interest" description="Actin-binding" evidence="3">
    <location>
        <begin position="656"/>
        <end position="678"/>
    </location>
</feature>
<feature type="compositionally biased region" description="Basic and acidic residues" evidence="4">
    <location>
        <begin position="998"/>
        <end position="1012"/>
    </location>
</feature>
<dbReference type="SMART" id="SM00404">
    <property type="entry name" value="PTPc_motif"/>
    <property type="match status" value="1"/>
</dbReference>
<dbReference type="PROSITE" id="PS50056">
    <property type="entry name" value="TYR_PHOSPHATASE_2"/>
    <property type="match status" value="1"/>
</dbReference>
<reference evidence="9" key="1">
    <citation type="submission" date="2022-10" db="EMBL/GenBank/DDBJ databases">
        <authorList>
            <person name="Chen Y."/>
            <person name="Dougan E. K."/>
            <person name="Chan C."/>
            <person name="Rhodes N."/>
            <person name="Thang M."/>
        </authorList>
    </citation>
    <scope>NUCLEOTIDE SEQUENCE</scope>
</reference>
<dbReference type="Pfam" id="PF00102">
    <property type="entry name" value="Y_phosphatase"/>
    <property type="match status" value="1"/>
</dbReference>
<dbReference type="InterPro" id="IPR029021">
    <property type="entry name" value="Prot-tyrosine_phosphatase-like"/>
</dbReference>
<dbReference type="InterPro" id="IPR001609">
    <property type="entry name" value="Myosin_head_motor_dom-like"/>
</dbReference>
<evidence type="ECO:0000313" key="10">
    <source>
        <dbReference type="EMBL" id="CAL4777584.1"/>
    </source>
</evidence>
<feature type="domain" description="Tyrosine specific protein phosphatases" evidence="6">
    <location>
        <begin position="1678"/>
        <end position="1754"/>
    </location>
</feature>
<evidence type="ECO:0000313" key="9">
    <source>
        <dbReference type="EMBL" id="CAI3990272.1"/>
    </source>
</evidence>
<evidence type="ECO:0000259" key="7">
    <source>
        <dbReference type="PROSITE" id="PS51016"/>
    </source>
</evidence>
<comment type="caution">
    <text evidence="3">Lacks conserved residue(s) required for the propagation of feature annotation.</text>
</comment>
<dbReference type="Gene3D" id="3.90.1150.10">
    <property type="entry name" value="Aspartate Aminotransferase, domain 1"/>
    <property type="match status" value="1"/>
</dbReference>
<dbReference type="SUPFAM" id="SSF53383">
    <property type="entry name" value="PLP-dependent transferases"/>
    <property type="match status" value="1"/>
</dbReference>
<dbReference type="InterPro" id="IPR003595">
    <property type="entry name" value="Tyr_Pase_cat"/>
</dbReference>
<reference evidence="10 11" key="2">
    <citation type="submission" date="2024-05" db="EMBL/GenBank/DDBJ databases">
        <authorList>
            <person name="Chen Y."/>
            <person name="Shah S."/>
            <person name="Dougan E. K."/>
            <person name="Thang M."/>
            <person name="Chan C."/>
        </authorList>
    </citation>
    <scope>NUCLEOTIDE SEQUENCE [LARGE SCALE GENOMIC DNA]</scope>
</reference>
<dbReference type="Pfam" id="PF00784">
    <property type="entry name" value="MyTH4"/>
    <property type="match status" value="1"/>
</dbReference>
<dbReference type="PROSITE" id="PS50055">
    <property type="entry name" value="TYR_PHOSPHATASE_PTP"/>
    <property type="match status" value="1"/>
</dbReference>
<accession>A0A9P1CDK3</accession>
<dbReference type="InterPro" id="IPR000192">
    <property type="entry name" value="Aminotrans_V_dom"/>
</dbReference>
<dbReference type="InterPro" id="IPR000857">
    <property type="entry name" value="MyTH4_dom"/>
</dbReference>
<dbReference type="Proteomes" id="UP001152797">
    <property type="component" value="Unassembled WGS sequence"/>
</dbReference>
<organism evidence="9">
    <name type="scientific">Cladocopium goreaui</name>
    <dbReference type="NCBI Taxonomy" id="2562237"/>
    <lineage>
        <taxon>Eukaryota</taxon>
        <taxon>Sar</taxon>
        <taxon>Alveolata</taxon>
        <taxon>Dinophyceae</taxon>
        <taxon>Suessiales</taxon>
        <taxon>Symbiodiniaceae</taxon>
        <taxon>Cladocopium</taxon>
    </lineage>
</organism>
<dbReference type="GO" id="GO:0003774">
    <property type="term" value="F:cytoskeletal motor activity"/>
    <property type="evidence" value="ECO:0007669"/>
    <property type="project" value="InterPro"/>
</dbReference>
<dbReference type="SUPFAM" id="SSF52799">
    <property type="entry name" value="(Phosphotyrosine protein) phosphatases II"/>
    <property type="match status" value="1"/>
</dbReference>
<dbReference type="EMBL" id="CAMXCT030001456">
    <property type="protein sequence ID" value="CAL4777584.1"/>
    <property type="molecule type" value="Genomic_DNA"/>
</dbReference>
<sequence length="2103" mass="234308">MELDDYKAEGVSVDAGLSFNDNSDIVTLIDSKGGILSVLDEEVSMPKATDQTFLNKVFKAHEKHARLIVPKISGGGKFGIRHFAGDVRPQSFLQEHAGYGYGMENFEAFVERELGRRLKGDVYLDYAAAGLYTNTQIDAHAEDLKEQLYGNPHSLSSSAQRSSESVEAARGAVLRFLGASSSEYEVVFTRSCTDSLHLIAEMFPWVANRSEYRYLLQNHNSVLGIRDVARDASVPAAVISQELVDDWLDRLAEENDTDSDGPLSLFAYPAEENFAGQIFPLRWAQKVASRRGKLKHWRVLMDAAKFTASHPLNLTEAQPDFVTLSFYKLFGYPTGVGALVLRSETAAELKKHYWGGGTVSIAGAGRTASDDVKVFKGRIAEKFEDGTVAFLGIASLRHGFRALELVGGMAAIERHTSALASEMHRELLDLRHSNGSPVIAMYSRDRGVEDGKLVQGPVVTFNILSAEGILISHIDVMADAAKAGIHLRAGMHCNPGAASSKLGLPPEAIAQLAQDPSTQGCGFGPAFVKCSASAVHQILDGSCGQLHTGKLPETPSFGAEQLLDMPLGSVRVSLGYLSTYEDVERLVNFIVTYSSEGFLEKNVDKPPDEAADLLKASSLTILQQIGTTIAEELAEATGGAGKKKAKTVSSGFRSSLASLVQKLNEADPHFIRCVKPNPEKVPDKFAATLVMEQLTCSGVFEAVRIRQSGFAARIPFGDFPGRYKIVVPKAKHKAIFGASSEVDRAKAFAEALPEALQPLGGIATGDLVLGKSKVFAKQPVMIRLDKARDMAVSTYAIDIQRVWRGGRTRKMMATCKVVFDQLKSWCAANDFYKAPGSTAVKKLKTPDAILSEAAKVDDIFRKAEGLPLPVPRRKEVEKVKERMQKEAKEIKHIKGISSSINPVEIEEAFARAKDLEIMDLPEVTGLQSRLKKLAKQVPLVKAIQTALEEEDLEKLQEVMDAVKAQELHHNPEDWIRELNGEELAGRVYDNLEKLKSKKKQNEIRAKQKEEASKQVFDQQKANKQEATFEVDEEAEKKKKAKEMAAARKSRATITGFSEDDQNKALMALMAACHQYDFEELQKGLGIAATNQFEPSETLDKAKELLEKMSTQASLLAMLTDLKEELKRDNNSEVLKRLQNVLHRAKELDMDKTEEYVSAKDSMQQSVRHRARKTIKGNVFVEMANMEDMELVDAAFSTLKDFEGLKSPEIWKGHKKATMLGPAENSVPGMVATSDGLFQRGPNRDSKLPQHFGCGWMGDRPLPECQRLGFREDIVTMAKTSPSLADEVYVQVMKQLTENPSERSVVLGWKVMLRLCQQVRPSAKLDEFVRTFVMQSTKSPNPEVEHMARQCVADLNINSAPEELLAAEGDLIPVTVVLIDHSVRKVVFQHPNIDPRHAGMAAVETSLPCNGHSTCGFPGTGDDSGEPKAKRGRFTNAEGSGKMSSDLLEPEKRPVLPLIRRLLSEVNRRILQTPEELLSYEELRDFAEATIPSAEDSSKIVQLRQQLCTALHQYFRKRWPITKVDWSAEEMARGCDRPTGNRSFPPFQIDLSAAGVPYINAATVPGRVEEVSYIVTQHPLPSTVLHFWQMVLELQPTAIVMLNGHIHVDESQDGFALAPYWEPSAVVAPLELRVEEMREDAASECNVRMLMCQRTEAKRWRGPQIVVPWWRDQSEPPLEGFLQLDRLLDSFLTPGEVHSVLVHCAGGIGRAGVFIAADAGARAACQGKVDCSPDRLIGHLRRCRMNMVQTAEQYEFLHRALPVLTEQLRDREGLAYMLLIFSHFEGRLGEQLRIGNVEDFAFFQMTDGLQTHRLLPDGTQLAMLEEKWAKLKAATQRASHLLFKRRFISFDETLNPGDLTHATLTYRQVVWDYLNYPVAEAEDTVKHIAAAILHLEYEHFRLYIEARRLEDPAILQQLVPQVSLRNRQYRMWSSKILDALDEIRSKRESLEASRLMKMSAVLEKANKMQLFGAHFWLGRQVEGVPAQDAPIPEAPSKNCPINRKAKKPGEYWICVDLFGVRFVTADSQPGQSFSRGFLFNEETLERAQQLRFKKIAKLKGIPEEDVRRDLYRKKVIQDTNFELLKPFLEKFAVQFPTGKEAQAC</sequence>
<feature type="compositionally biased region" description="Polar residues" evidence="4">
    <location>
        <begin position="1015"/>
        <end position="1025"/>
    </location>
</feature>
<dbReference type="GO" id="GO:0003779">
    <property type="term" value="F:actin binding"/>
    <property type="evidence" value="ECO:0007669"/>
    <property type="project" value="UniProtKB-KW"/>
</dbReference>
<comment type="similarity">
    <text evidence="3">Belongs to the TRAFAC class myosin-kinesin ATPase superfamily. Myosin family.</text>
</comment>
<comment type="caution">
    <text evidence="9">The sequence shown here is derived from an EMBL/GenBank/DDBJ whole genome shotgun (WGS) entry which is preliminary data.</text>
</comment>